<protein>
    <submittedName>
        <fullName evidence="1">MoaD/ThiS family protein</fullName>
    </submittedName>
</protein>
<evidence type="ECO:0000313" key="1">
    <source>
        <dbReference type="EMBL" id="WOE74954.1"/>
    </source>
</evidence>
<reference evidence="1 2" key="1">
    <citation type="submission" date="2023-10" db="EMBL/GenBank/DDBJ databases">
        <title>Complete genome sequence of a Sphingomonadaceae bacterium.</title>
        <authorList>
            <person name="Yan C."/>
        </authorList>
    </citation>
    <scope>NUCLEOTIDE SEQUENCE [LARGE SCALE GENOMIC DNA]</scope>
    <source>
        <strain evidence="1 2">SCSIO 66989</strain>
    </source>
</reference>
<dbReference type="InterPro" id="IPR016155">
    <property type="entry name" value="Mopterin_synth/thiamin_S_b"/>
</dbReference>
<dbReference type="CDD" id="cd00754">
    <property type="entry name" value="Ubl_MoaD"/>
    <property type="match status" value="1"/>
</dbReference>
<proteinExistence type="predicted"/>
<dbReference type="Pfam" id="PF02597">
    <property type="entry name" value="ThiS"/>
    <property type="match status" value="1"/>
</dbReference>
<sequence length="85" mass="9177">MSGEAHITLLAFGQIGEMIVQARRSISEGETVEKLLNALCIEHNGLETSVEHPRFRVAVNQAVVPFDHILRDGDEVALLSPVSGG</sequence>
<organism evidence="1 2">
    <name type="scientific">Alterisphingorhabdus coralli</name>
    <dbReference type="NCBI Taxonomy" id="3071408"/>
    <lineage>
        <taxon>Bacteria</taxon>
        <taxon>Pseudomonadati</taxon>
        <taxon>Pseudomonadota</taxon>
        <taxon>Alphaproteobacteria</taxon>
        <taxon>Sphingomonadales</taxon>
        <taxon>Sphingomonadaceae</taxon>
        <taxon>Alterisphingorhabdus (ex Yan et al. 2024)</taxon>
    </lineage>
</organism>
<keyword evidence="2" id="KW-1185">Reference proteome</keyword>
<name>A0AA97F5W0_9SPHN</name>
<dbReference type="RefSeq" id="WP_317081431.1">
    <property type="nucleotide sequence ID" value="NZ_CP136594.1"/>
</dbReference>
<evidence type="ECO:0000313" key="2">
    <source>
        <dbReference type="Proteomes" id="UP001302429"/>
    </source>
</evidence>
<dbReference type="AlphaFoldDB" id="A0AA97F5W0"/>
<dbReference type="InterPro" id="IPR012675">
    <property type="entry name" value="Beta-grasp_dom_sf"/>
</dbReference>
<dbReference type="Proteomes" id="UP001302429">
    <property type="component" value="Chromosome"/>
</dbReference>
<accession>A0AA97F5W0</accession>
<dbReference type="SUPFAM" id="SSF54285">
    <property type="entry name" value="MoaD/ThiS"/>
    <property type="match status" value="1"/>
</dbReference>
<gene>
    <name evidence="1" type="ORF">RB602_14105</name>
</gene>
<dbReference type="InterPro" id="IPR003749">
    <property type="entry name" value="ThiS/MoaD-like"/>
</dbReference>
<dbReference type="KEGG" id="acoa:RB602_14105"/>
<dbReference type="EMBL" id="CP136594">
    <property type="protein sequence ID" value="WOE74954.1"/>
    <property type="molecule type" value="Genomic_DNA"/>
</dbReference>
<dbReference type="Gene3D" id="3.10.20.30">
    <property type="match status" value="1"/>
</dbReference>